<evidence type="ECO:0000313" key="3">
    <source>
        <dbReference type="EMBL" id="MBB3048271.1"/>
    </source>
</evidence>
<evidence type="ECO:0000256" key="1">
    <source>
        <dbReference type="SAM" id="MobiDB-lite"/>
    </source>
</evidence>
<dbReference type="InterPro" id="IPR022742">
    <property type="entry name" value="Hydrolase_4"/>
</dbReference>
<dbReference type="AlphaFoldDB" id="A0A7W4Z7U6"/>
<dbReference type="InterPro" id="IPR029058">
    <property type="entry name" value="AB_hydrolase_fold"/>
</dbReference>
<dbReference type="Proteomes" id="UP000537130">
    <property type="component" value="Unassembled WGS sequence"/>
</dbReference>
<dbReference type="EMBL" id="JACHWY010000003">
    <property type="protein sequence ID" value="MBB3048271.1"/>
    <property type="molecule type" value="Genomic_DNA"/>
</dbReference>
<evidence type="ECO:0000259" key="2">
    <source>
        <dbReference type="Pfam" id="PF12146"/>
    </source>
</evidence>
<dbReference type="PANTHER" id="PTHR36837:SF2">
    <property type="entry name" value="POLY(3-HYDROXYALKANOATE) POLYMERASE SUBUNIT PHAC"/>
    <property type="match status" value="1"/>
</dbReference>
<feature type="compositionally biased region" description="Basic residues" evidence="1">
    <location>
        <begin position="398"/>
        <end position="415"/>
    </location>
</feature>
<dbReference type="SUPFAM" id="SSF53474">
    <property type="entry name" value="alpha/beta-Hydrolases"/>
    <property type="match status" value="1"/>
</dbReference>
<keyword evidence="3" id="KW-0808">Transferase</keyword>
<dbReference type="EC" id="2.3.1.-" evidence="3"/>
<evidence type="ECO:0000313" key="4">
    <source>
        <dbReference type="Proteomes" id="UP000537130"/>
    </source>
</evidence>
<feature type="region of interest" description="Disordered" evidence="1">
    <location>
        <begin position="383"/>
        <end position="421"/>
    </location>
</feature>
<dbReference type="PANTHER" id="PTHR36837">
    <property type="entry name" value="POLY(3-HYDROXYALKANOATE) POLYMERASE SUBUNIT PHAC"/>
    <property type="match status" value="1"/>
</dbReference>
<name>A0A7W4Z7U6_9GAMM</name>
<reference evidence="3 4" key="1">
    <citation type="submission" date="2020-08" db="EMBL/GenBank/DDBJ databases">
        <title>Genomic Encyclopedia of Type Strains, Phase III (KMG-III): the genomes of soil and plant-associated and newly described type strains.</title>
        <authorList>
            <person name="Whitman W."/>
        </authorList>
    </citation>
    <scope>NUCLEOTIDE SEQUENCE [LARGE SCALE GENOMIC DNA]</scope>
    <source>
        <strain evidence="3 4">CECT 8654</strain>
    </source>
</reference>
<protein>
    <submittedName>
        <fullName evidence="3">Polyhydroxyalkanoate synthase</fullName>
        <ecNumber evidence="3">2.3.1.-</ecNumber>
    </submittedName>
</protein>
<sequence length="421" mass="47019">MNPLAKRVLDQGLAANQRLAQAAGNGFDWLFRRNNLVKSGHTWFELVYDGDPMAVRYYELPDEDEIELSNGDSLPIVREQHRRPLILVPPLGVTTETFDLLPQRSLVKYMAARGFKTYLIDWGKPKKQHGHLGMQDYAEHMMTQALGEVRRHSGSEEVSLMGWCMGGLISLLYMGITQDPKVKNLITVASPIDLRGGGLATGVAQALNVPAQLIRRYTDFRLHLLNPSALSAPPWLTTLAFKLTDPLSSVTTYWDLVTRLWDREFVESHSTTSDYLNNMLLYPGGVVQDMAVKVAVDNKLATGEIDIGDKIAHLNHISCSMLVFAGETDSLVPPSIAERIMDIVPSTDKAFYVVPGGHMGVILGSRAQEAVWSEAADWLIQRDRSRPRKKTAAAQGKSRTKRVVPPKKQRARKVKNIQNRE</sequence>
<accession>A0A7W4Z7U6</accession>
<comment type="caution">
    <text evidence="3">The sequence shown here is derived from an EMBL/GenBank/DDBJ whole genome shotgun (WGS) entry which is preliminary data.</text>
</comment>
<dbReference type="InterPro" id="IPR051321">
    <property type="entry name" value="PHA/PHB_synthase"/>
</dbReference>
<feature type="domain" description="Serine aminopeptidase S33" evidence="2">
    <location>
        <begin position="106"/>
        <end position="357"/>
    </location>
</feature>
<keyword evidence="3" id="KW-0012">Acyltransferase</keyword>
<dbReference type="GO" id="GO:0016746">
    <property type="term" value="F:acyltransferase activity"/>
    <property type="evidence" value="ECO:0007669"/>
    <property type="project" value="UniProtKB-KW"/>
</dbReference>
<keyword evidence="4" id="KW-1185">Reference proteome</keyword>
<proteinExistence type="predicted"/>
<dbReference type="Gene3D" id="3.40.50.1820">
    <property type="entry name" value="alpha/beta hydrolase"/>
    <property type="match status" value="1"/>
</dbReference>
<gene>
    <name evidence="3" type="ORF">FHR99_002545</name>
</gene>
<dbReference type="RefSeq" id="WP_183411063.1">
    <property type="nucleotide sequence ID" value="NZ_JACHWY010000003.1"/>
</dbReference>
<organism evidence="3 4">
    <name type="scientific">Litorivivens lipolytica</name>
    <dbReference type="NCBI Taxonomy" id="1524264"/>
    <lineage>
        <taxon>Bacteria</taxon>
        <taxon>Pseudomonadati</taxon>
        <taxon>Pseudomonadota</taxon>
        <taxon>Gammaproteobacteria</taxon>
        <taxon>Litorivivens</taxon>
    </lineage>
</organism>
<dbReference type="Pfam" id="PF12146">
    <property type="entry name" value="Hydrolase_4"/>
    <property type="match status" value="1"/>
</dbReference>